<dbReference type="PANTHER" id="PTHR18898:SF2">
    <property type="entry name" value="NUCLEOPROTEIN TPR"/>
    <property type="match status" value="1"/>
</dbReference>
<name>A0AAD7ZDU8_DIPPU</name>
<comment type="caution">
    <text evidence="2">The sequence shown here is derived from an EMBL/GenBank/DDBJ whole genome shotgun (WGS) entry which is preliminary data.</text>
</comment>
<feature type="compositionally biased region" description="Polar residues" evidence="1">
    <location>
        <begin position="532"/>
        <end position="570"/>
    </location>
</feature>
<evidence type="ECO:0000313" key="3">
    <source>
        <dbReference type="Proteomes" id="UP001233999"/>
    </source>
</evidence>
<organism evidence="2 3">
    <name type="scientific">Diploptera punctata</name>
    <name type="common">Pacific beetle cockroach</name>
    <dbReference type="NCBI Taxonomy" id="6984"/>
    <lineage>
        <taxon>Eukaryota</taxon>
        <taxon>Metazoa</taxon>
        <taxon>Ecdysozoa</taxon>
        <taxon>Arthropoda</taxon>
        <taxon>Hexapoda</taxon>
        <taxon>Insecta</taxon>
        <taxon>Pterygota</taxon>
        <taxon>Neoptera</taxon>
        <taxon>Polyneoptera</taxon>
        <taxon>Dictyoptera</taxon>
        <taxon>Blattodea</taxon>
        <taxon>Blaberoidea</taxon>
        <taxon>Blaberidae</taxon>
        <taxon>Diplopterinae</taxon>
        <taxon>Diploptera</taxon>
    </lineage>
</organism>
<feature type="region of interest" description="Disordered" evidence="1">
    <location>
        <begin position="1"/>
        <end position="30"/>
    </location>
</feature>
<evidence type="ECO:0000256" key="1">
    <source>
        <dbReference type="SAM" id="MobiDB-lite"/>
    </source>
</evidence>
<feature type="compositionally biased region" description="Basic and acidic residues" evidence="1">
    <location>
        <begin position="351"/>
        <end position="372"/>
    </location>
</feature>
<feature type="compositionally biased region" description="Polar residues" evidence="1">
    <location>
        <begin position="226"/>
        <end position="246"/>
    </location>
</feature>
<feature type="compositionally biased region" description="Basic residues" evidence="1">
    <location>
        <begin position="814"/>
        <end position="826"/>
    </location>
</feature>
<evidence type="ECO:0008006" key="4">
    <source>
        <dbReference type="Google" id="ProtNLM"/>
    </source>
</evidence>
<evidence type="ECO:0000313" key="2">
    <source>
        <dbReference type="EMBL" id="KAJ9578536.1"/>
    </source>
</evidence>
<feature type="compositionally biased region" description="Basic and acidic residues" evidence="1">
    <location>
        <begin position="9"/>
        <end position="30"/>
    </location>
</feature>
<sequence>VTSSMEEAETLRKENDTLKTSVADKEERAKSVLKNARQKIMQLTEAKNVLSRQLTEVQNIKDENAMQMKSHFENQISHLEKENADLRAEKQQEKERMLREIEMLNQRLNQMQRQLDKQQGSKPSTSSGPVEKLNVEPPTANIKPMAGQSSIQSKQQNLQQSVITPWTGRGETPFASIRPMSMQFRTVAVLPTSQTSSSTGSQIPTSWCTQTGSASGAGAEGLSSSPTSSHTDYMPATSSAGSSMGSIRQVAVQPTQQATVTTITVGPSPSSREEPPLSAAESTQDIEAESGDMEVQPIAVISLQQQQHNSSRCNNSSNNSKVTKLLNWLCHEMGTTEINTDCSGAGTGECRTQEGRGNLKGDSRSSRSEDKSSSAPQTKRPRGTQEMFQPVPSESGVDVEYQVPTSSQRDHEDEVIVVDSEDDDEEGMADDGVNDGPEFEEETDNGESYEVEGYDRDEQDLTPYDEGEGPDIDEETPPDQVNNEVDIIEDSSEVPNQSERSIVGNVDNSTVQSAASSATVPVVSSAEMLHPPQQQRSEATSSGSASQAESGNVSGVVTSQASPSTATSFTRGRHIPPLCSNSRQQQLLLQPQYEEGDDSIVPSTPTLFVPRRTDGFGEAVSSPQVPTGRFTFSDTNQPQHVQEPSRVAQVASEGMDDTRMDLTQLEESGTGRSVPTTPLQVSPQGEIGAAEMSGEVGQSGEQSQQEAQPEGSTSSIPAITVTEAPEEGVRVEDDMPPPLLAETDESGEPRESTEDQAVEQEDMLELADEGGDGVSSEGEKPQAVEEMEEGREAEASESSSSQSERRVRGGTARRSARSAFRNRGHMPMRTPIVWNEPGSTSPRGRAMLVRGGPSDAQRGSFPRGLQRGRRMRGKPKGNFPPYQMRF</sequence>
<dbReference type="AlphaFoldDB" id="A0AAD7ZDU8"/>
<feature type="compositionally biased region" description="Low complexity" evidence="1">
    <location>
        <begin position="249"/>
        <end position="282"/>
    </location>
</feature>
<feature type="compositionally biased region" description="Low complexity" evidence="1">
    <location>
        <begin position="693"/>
        <end position="712"/>
    </location>
</feature>
<reference evidence="2" key="2">
    <citation type="submission" date="2023-05" db="EMBL/GenBank/DDBJ databases">
        <authorList>
            <person name="Fouks B."/>
        </authorList>
    </citation>
    <scope>NUCLEOTIDE SEQUENCE</scope>
    <source>
        <strain evidence="2">Stay&amp;Tobe</strain>
        <tissue evidence="2">Testes</tissue>
    </source>
</reference>
<reference evidence="2" key="1">
    <citation type="journal article" date="2023" name="IScience">
        <title>Live-bearing cockroach genome reveals convergent evolutionary mechanisms linked to viviparity in insects and beyond.</title>
        <authorList>
            <person name="Fouks B."/>
            <person name="Harrison M.C."/>
            <person name="Mikhailova A.A."/>
            <person name="Marchal E."/>
            <person name="English S."/>
            <person name="Carruthers M."/>
            <person name="Jennings E.C."/>
            <person name="Chiamaka E.L."/>
            <person name="Frigard R.A."/>
            <person name="Pippel M."/>
            <person name="Attardo G.M."/>
            <person name="Benoit J.B."/>
            <person name="Bornberg-Bauer E."/>
            <person name="Tobe S.S."/>
        </authorList>
    </citation>
    <scope>NUCLEOTIDE SEQUENCE</scope>
    <source>
        <strain evidence="2">Stay&amp;Tobe</strain>
    </source>
</reference>
<feature type="compositionally biased region" description="Polar residues" evidence="1">
    <location>
        <begin position="621"/>
        <end position="642"/>
    </location>
</feature>
<accession>A0AAD7ZDU8</accession>
<feature type="compositionally biased region" description="Polar residues" evidence="1">
    <location>
        <begin position="665"/>
        <end position="683"/>
    </location>
</feature>
<feature type="region of interest" description="Disordered" evidence="1">
    <location>
        <begin position="337"/>
        <end position="886"/>
    </location>
</feature>
<feature type="region of interest" description="Disordered" evidence="1">
    <location>
        <begin position="193"/>
        <end position="287"/>
    </location>
</feature>
<feature type="compositionally biased region" description="Polar residues" evidence="1">
    <location>
        <begin position="117"/>
        <end position="128"/>
    </location>
</feature>
<dbReference type="GO" id="GO:0017056">
    <property type="term" value="F:structural constituent of nuclear pore"/>
    <property type="evidence" value="ECO:0007669"/>
    <property type="project" value="TreeGrafter"/>
</dbReference>
<feature type="region of interest" description="Disordered" evidence="1">
    <location>
        <begin position="111"/>
        <end position="155"/>
    </location>
</feature>
<keyword evidence="3" id="KW-1185">Reference proteome</keyword>
<gene>
    <name evidence="2" type="ORF">L9F63_005265</name>
</gene>
<feature type="compositionally biased region" description="Low complexity" evidence="1">
    <location>
        <begin position="193"/>
        <end position="225"/>
    </location>
</feature>
<dbReference type="GO" id="GO:0005643">
    <property type="term" value="C:nuclear pore"/>
    <property type="evidence" value="ECO:0007669"/>
    <property type="project" value="TreeGrafter"/>
</dbReference>
<feature type="non-terminal residue" evidence="2">
    <location>
        <position position="1"/>
    </location>
</feature>
<dbReference type="EMBL" id="JASPKZ010008874">
    <property type="protein sequence ID" value="KAJ9578536.1"/>
    <property type="molecule type" value="Genomic_DNA"/>
</dbReference>
<proteinExistence type="predicted"/>
<protein>
    <recommendedName>
        <fullName evidence="4">Nucleoprotein TPR</fullName>
    </recommendedName>
</protein>
<dbReference type="GO" id="GO:1901673">
    <property type="term" value="P:regulation of mitotic spindle assembly"/>
    <property type="evidence" value="ECO:0007669"/>
    <property type="project" value="TreeGrafter"/>
</dbReference>
<feature type="compositionally biased region" description="Basic residues" evidence="1">
    <location>
        <begin position="866"/>
        <end position="875"/>
    </location>
</feature>
<dbReference type="PANTHER" id="PTHR18898">
    <property type="entry name" value="NUCLEOPROTEIN TPR-RELATED"/>
    <property type="match status" value="1"/>
</dbReference>
<dbReference type="GO" id="GO:0006406">
    <property type="term" value="P:mRNA export from nucleus"/>
    <property type="evidence" value="ECO:0007669"/>
    <property type="project" value="TreeGrafter"/>
</dbReference>
<feature type="compositionally biased region" description="Low complexity" evidence="1">
    <location>
        <begin position="509"/>
        <end position="526"/>
    </location>
</feature>
<feature type="compositionally biased region" description="Acidic residues" evidence="1">
    <location>
        <begin position="754"/>
        <end position="771"/>
    </location>
</feature>
<feature type="compositionally biased region" description="Acidic residues" evidence="1">
    <location>
        <begin position="415"/>
        <end position="477"/>
    </location>
</feature>
<dbReference type="Proteomes" id="UP001233999">
    <property type="component" value="Unassembled WGS sequence"/>
</dbReference>